<organism evidence="1 2">
    <name type="scientific">Acinetobacter calcoaceticus DSM 30006 = CIP 81.8</name>
    <dbReference type="NCBI Taxonomy" id="981331"/>
    <lineage>
        <taxon>Bacteria</taxon>
        <taxon>Pseudomonadati</taxon>
        <taxon>Pseudomonadota</taxon>
        <taxon>Gammaproteobacteria</taxon>
        <taxon>Moraxellales</taxon>
        <taxon>Moraxellaceae</taxon>
        <taxon>Acinetobacter</taxon>
        <taxon>Acinetobacter calcoaceticus/baumannii complex</taxon>
    </lineage>
</organism>
<reference evidence="1 2" key="1">
    <citation type="submission" date="2013-02" db="EMBL/GenBank/DDBJ databases">
        <title>The Genome Sequence of Acinetobacter calcoaceticus CIP 81.8.</title>
        <authorList>
            <consortium name="The Broad Institute Genome Sequencing Platform"/>
            <consortium name="The Broad Institute Genome Sequencing Center for Infectious Disease"/>
            <person name="Cerqueira G."/>
            <person name="Feldgarden M."/>
            <person name="Courvalin P."/>
            <person name="Perichon B."/>
            <person name="Grillot-Courvalin C."/>
            <person name="Clermont D."/>
            <person name="Rocha E."/>
            <person name="Yoon E.-J."/>
            <person name="Nemec A."/>
            <person name="Walker B."/>
            <person name="Young S.K."/>
            <person name="Zeng Q."/>
            <person name="Gargeya S."/>
            <person name="Fitzgerald M."/>
            <person name="Haas B."/>
            <person name="Abouelleil A."/>
            <person name="Alvarado L."/>
            <person name="Arachchi H.M."/>
            <person name="Berlin A.M."/>
            <person name="Chapman S.B."/>
            <person name="Dewar J."/>
            <person name="Goldberg J."/>
            <person name="Griggs A."/>
            <person name="Gujja S."/>
            <person name="Hansen M."/>
            <person name="Howarth C."/>
            <person name="Imamovic A."/>
            <person name="Larimer J."/>
            <person name="McCowan C."/>
            <person name="Murphy C."/>
            <person name="Neiman D."/>
            <person name="Pearson M."/>
            <person name="Priest M."/>
            <person name="Roberts A."/>
            <person name="Saif S."/>
            <person name="Shea T."/>
            <person name="Sisk P."/>
            <person name="Sykes S."/>
            <person name="Wortman J."/>
            <person name="Nusbaum C."/>
            <person name="Birren B."/>
        </authorList>
    </citation>
    <scope>NUCLEOTIDE SEQUENCE [LARGE SCALE GENOMIC DNA]</scope>
    <source>
        <strain evidence="1 2">CIP 81.8</strain>
    </source>
</reference>
<evidence type="ECO:0000313" key="2">
    <source>
        <dbReference type="Proteomes" id="UP000013024"/>
    </source>
</evidence>
<comment type="caution">
    <text evidence="1">The sequence shown here is derived from an EMBL/GenBank/DDBJ whole genome shotgun (WGS) entry which is preliminary data.</text>
</comment>
<evidence type="ECO:0000313" key="1">
    <source>
        <dbReference type="EMBL" id="ENV99719.1"/>
    </source>
</evidence>
<name>A0ABP2UH10_ACICA</name>
<dbReference type="EMBL" id="APQI01000004">
    <property type="protein sequence ID" value="ENV99719.1"/>
    <property type="molecule type" value="Genomic_DNA"/>
</dbReference>
<dbReference type="Proteomes" id="UP000013024">
    <property type="component" value="Unassembled WGS sequence"/>
</dbReference>
<gene>
    <name evidence="1" type="ORF">F936_02805</name>
</gene>
<dbReference type="RefSeq" id="WP_005048237.1">
    <property type="nucleotide sequence ID" value="NZ_KB849780.1"/>
</dbReference>
<proteinExistence type="predicted"/>
<protein>
    <submittedName>
        <fullName evidence="1">Uncharacterized protein</fullName>
    </submittedName>
</protein>
<sequence>MIKKRNLIFILTLIFFIATDVKACLFGDLKEKNMQLIPIGKNTILNGSTVKMFNLFSPSCGLECYMGILSEKNLRFTKQGSLFYIGKDGGVTLQLLSLSNNSMSARVICKAKSNLKYIQLPNYIKLNKPSTDFQSEDDGSISRTMMFKNFNKNNYLNLLHQIQKQAKTSDLNSSFSYFELKDGSELNLVFDMRKSINNLVIVYIKKSKSYA</sequence>
<keyword evidence="2" id="KW-1185">Reference proteome</keyword>
<accession>A0ABP2UH10</accession>
<dbReference type="GeneID" id="92918831"/>